<keyword evidence="11" id="KW-1185">Reference proteome</keyword>
<dbReference type="STRING" id="1531429.JI75_01935"/>
<dbReference type="Gene3D" id="2.40.10.350">
    <property type="entry name" value="Rod shape-determining protein MreC, domain 2"/>
    <property type="match status" value="1"/>
</dbReference>
<dbReference type="EMBL" id="CP009302">
    <property type="protein sequence ID" value="AJC11629.1"/>
    <property type="molecule type" value="Genomic_DNA"/>
</dbReference>
<evidence type="ECO:0000256" key="4">
    <source>
        <dbReference type="ARBA" id="ARBA00032089"/>
    </source>
</evidence>
<evidence type="ECO:0000256" key="7">
    <source>
        <dbReference type="SAM" id="MobiDB-lite"/>
    </source>
</evidence>
<comment type="similarity">
    <text evidence="1 5">Belongs to the MreC family.</text>
</comment>
<name>A0A0A8B2Q3_9ACTN</name>
<keyword evidence="8" id="KW-0812">Transmembrane</keyword>
<dbReference type="HOGENOM" id="CLU_042663_1_0_11"/>
<evidence type="ECO:0000256" key="8">
    <source>
        <dbReference type="SAM" id="Phobius"/>
    </source>
</evidence>
<dbReference type="GO" id="GO:0005886">
    <property type="term" value="C:plasma membrane"/>
    <property type="evidence" value="ECO:0007669"/>
    <property type="project" value="TreeGrafter"/>
</dbReference>
<keyword evidence="8" id="KW-1133">Transmembrane helix</keyword>
<reference evidence="11" key="1">
    <citation type="submission" date="2014-08" db="EMBL/GenBank/DDBJ databases">
        <title>Coriobacteriaceae sp. complete genome.</title>
        <authorList>
            <person name="Looft T."/>
            <person name="Bayles D.O."/>
            <person name="Stanton T.B."/>
        </authorList>
    </citation>
    <scope>NUCLEOTIDE SEQUENCE [LARGE SCALE GENOMIC DNA]</scope>
    <source>
        <strain evidence="11">68-1-3</strain>
    </source>
</reference>
<protein>
    <recommendedName>
        <fullName evidence="2 5">Cell shape-determining protein MreC</fullName>
    </recommendedName>
    <alternativeName>
        <fullName evidence="4 5">Cell shape protein MreC</fullName>
    </alternativeName>
</protein>
<dbReference type="PANTHER" id="PTHR34138:SF1">
    <property type="entry name" value="CELL SHAPE-DETERMINING PROTEIN MREC"/>
    <property type="match status" value="1"/>
</dbReference>
<proteinExistence type="inferred from homology"/>
<dbReference type="PANTHER" id="PTHR34138">
    <property type="entry name" value="CELL SHAPE-DETERMINING PROTEIN MREC"/>
    <property type="match status" value="1"/>
</dbReference>
<evidence type="ECO:0000259" key="9">
    <source>
        <dbReference type="Pfam" id="PF04085"/>
    </source>
</evidence>
<dbReference type="GO" id="GO:0008360">
    <property type="term" value="P:regulation of cell shape"/>
    <property type="evidence" value="ECO:0007669"/>
    <property type="project" value="UniProtKB-KW"/>
</dbReference>
<feature type="region of interest" description="Disordered" evidence="7">
    <location>
        <begin position="279"/>
        <end position="303"/>
    </location>
</feature>
<evidence type="ECO:0000256" key="5">
    <source>
        <dbReference type="PIRNR" id="PIRNR038471"/>
    </source>
</evidence>
<dbReference type="Pfam" id="PF04085">
    <property type="entry name" value="MreC"/>
    <property type="match status" value="1"/>
</dbReference>
<dbReference type="PIRSF" id="PIRSF038471">
    <property type="entry name" value="MreC"/>
    <property type="match status" value="1"/>
</dbReference>
<dbReference type="OrthoDB" id="9808025at2"/>
<dbReference type="Gene3D" id="2.40.10.340">
    <property type="entry name" value="Rod shape-determining protein MreC, domain 1"/>
    <property type="match status" value="1"/>
</dbReference>
<feature type="domain" description="Rod shape-determining protein MreC beta-barrel core" evidence="9">
    <location>
        <begin position="129"/>
        <end position="274"/>
    </location>
</feature>
<dbReference type="InterPro" id="IPR055342">
    <property type="entry name" value="MreC_beta-barrel_core"/>
</dbReference>
<evidence type="ECO:0000256" key="6">
    <source>
        <dbReference type="SAM" id="Coils"/>
    </source>
</evidence>
<evidence type="ECO:0000313" key="11">
    <source>
        <dbReference type="Proteomes" id="UP000031121"/>
    </source>
</evidence>
<evidence type="ECO:0000256" key="3">
    <source>
        <dbReference type="ARBA" id="ARBA00022960"/>
    </source>
</evidence>
<dbReference type="AlphaFoldDB" id="A0A0A8B2Q3"/>
<accession>A0A0A8B2Q3</accession>
<dbReference type="NCBIfam" id="TIGR00219">
    <property type="entry name" value="mreC"/>
    <property type="match status" value="1"/>
</dbReference>
<dbReference type="RefSeq" id="WP_039688316.1">
    <property type="nucleotide sequence ID" value="NZ_CP009302.1"/>
</dbReference>
<keyword evidence="3 5" id="KW-0133">Cell shape</keyword>
<evidence type="ECO:0000256" key="2">
    <source>
        <dbReference type="ARBA" id="ARBA00013855"/>
    </source>
</evidence>
<sequence length="303" mass="30146">MSLNFQQSASPFIRRILAIILLVVSLVLAIVYLREGDEGALHALQAGVRGGAAPVSQVGAGIDGAADAASTALSDATASEGTLSQLRAQNAELRQLVSDAEESRQEAQRLEGLLNMKESTGLEGLGAKVIGRSSDAWNQSLVINVGAEDGVSTGMAVMGASGVIGQVSSVSQGTASVRLLTDANSGAAVMIQSSRAHGIVRGSLDGLLRLEDIDEGSLPSVGDVVITSGLGGSYVSGLLVGSVVSVDASSANATGTIIVSQNAKVSAMEEMFVVTGQGSAATDASSRSAGGSSSSAGATPSAS</sequence>
<reference evidence="10 11" key="2">
    <citation type="journal article" date="2015" name="Genome Announc.">
        <title>Complete Genome Sequence of Coriobacteriaceae Strain 68-1-3, a Novel Mucus-Degrading Isolate from the Swine Intestinal Tract.</title>
        <authorList>
            <person name="Looft T."/>
            <person name="Bayles D.O."/>
            <person name="Alt D.P."/>
            <person name="Stanton T.B."/>
        </authorList>
    </citation>
    <scope>NUCLEOTIDE SEQUENCE [LARGE SCALE GENOMIC DNA]</scope>
    <source>
        <strain evidence="10 11">68-1-3</strain>
    </source>
</reference>
<keyword evidence="8" id="KW-0472">Membrane</keyword>
<comment type="function">
    <text evidence="5">Involved in formation and maintenance of cell shape.</text>
</comment>
<dbReference type="InterPro" id="IPR007221">
    <property type="entry name" value="MreC"/>
</dbReference>
<feature type="coiled-coil region" evidence="6">
    <location>
        <begin position="83"/>
        <end position="120"/>
    </location>
</feature>
<evidence type="ECO:0000313" key="10">
    <source>
        <dbReference type="EMBL" id="AJC11629.1"/>
    </source>
</evidence>
<evidence type="ECO:0000256" key="1">
    <source>
        <dbReference type="ARBA" id="ARBA00009369"/>
    </source>
</evidence>
<dbReference type="Proteomes" id="UP000031121">
    <property type="component" value="Chromosome"/>
</dbReference>
<dbReference type="InterPro" id="IPR042177">
    <property type="entry name" value="Cell/Rod_1"/>
</dbReference>
<dbReference type="KEGG" id="cbac:JI75_01935"/>
<dbReference type="InterPro" id="IPR042175">
    <property type="entry name" value="Cell/Rod_MreC_2"/>
</dbReference>
<feature type="transmembrane region" description="Helical" evidence="8">
    <location>
        <begin position="12"/>
        <end position="33"/>
    </location>
</feature>
<gene>
    <name evidence="10" type="ORF">JI75_01935</name>
</gene>
<organism evidence="10 11">
    <name type="scientific">Berryella intestinalis</name>
    <dbReference type="NCBI Taxonomy" id="1531429"/>
    <lineage>
        <taxon>Bacteria</taxon>
        <taxon>Bacillati</taxon>
        <taxon>Actinomycetota</taxon>
        <taxon>Coriobacteriia</taxon>
        <taxon>Eggerthellales</taxon>
        <taxon>Eggerthellaceae</taxon>
        <taxon>Berryella</taxon>
    </lineage>
</organism>
<keyword evidence="6" id="KW-0175">Coiled coil</keyword>